<gene>
    <name evidence="2" type="ORF">F1189_04560</name>
</gene>
<dbReference type="Proteomes" id="UP000325255">
    <property type="component" value="Unassembled WGS sequence"/>
</dbReference>
<evidence type="ECO:0000313" key="2">
    <source>
        <dbReference type="EMBL" id="KAA5613687.1"/>
    </source>
</evidence>
<dbReference type="PROSITE" id="PS51257">
    <property type="entry name" value="PROKAR_LIPOPROTEIN"/>
    <property type="match status" value="1"/>
</dbReference>
<reference evidence="2 3" key="1">
    <citation type="submission" date="2019-09" db="EMBL/GenBank/DDBJ databases">
        <title>Genome sequence of Rhodovastum atsumiense, a diverse member of the Acetobacteraceae family of non-sulfur purple photosynthetic bacteria.</title>
        <authorList>
            <person name="Meyer T."/>
            <person name="Kyndt J."/>
        </authorList>
    </citation>
    <scope>NUCLEOTIDE SEQUENCE [LARGE SCALE GENOMIC DNA]</scope>
    <source>
        <strain evidence="2 3">DSM 21279</strain>
    </source>
</reference>
<dbReference type="AlphaFoldDB" id="A0A5M6J0T9"/>
<evidence type="ECO:0008006" key="4">
    <source>
        <dbReference type="Google" id="ProtNLM"/>
    </source>
</evidence>
<evidence type="ECO:0000256" key="1">
    <source>
        <dbReference type="SAM" id="SignalP"/>
    </source>
</evidence>
<name>A0A5M6J0T9_9PROT</name>
<sequence length="181" mass="19694">MSRHRPAIPFLCTAALLLLAAGGLAGCTRPDAFAPACPQLTLLPEGADLTRFRGTGRDVTDLVIDAHLTAVPANCHNADKAGRKVEAKLKVAMSVARGPAMQGRDVTVPYFIAVTENGRVLDRQEYAMRAQFPPNTDRMDQVSPEVSLIFPVSAEKSAAAYQIWVSFQLTPEELAYNRRSR</sequence>
<keyword evidence="1" id="KW-0732">Signal</keyword>
<evidence type="ECO:0000313" key="3">
    <source>
        <dbReference type="Proteomes" id="UP000325255"/>
    </source>
</evidence>
<dbReference type="OrthoDB" id="8443104at2"/>
<proteinExistence type="predicted"/>
<feature type="signal peptide" evidence="1">
    <location>
        <begin position="1"/>
        <end position="25"/>
    </location>
</feature>
<feature type="chain" id="PRO_5024312274" description="Lipoprotein" evidence="1">
    <location>
        <begin position="26"/>
        <end position="181"/>
    </location>
</feature>
<comment type="caution">
    <text evidence="2">The sequence shown here is derived from an EMBL/GenBank/DDBJ whole genome shotgun (WGS) entry which is preliminary data.</text>
</comment>
<dbReference type="RefSeq" id="WP_150039436.1">
    <property type="nucleotide sequence ID" value="NZ_OW485601.1"/>
</dbReference>
<keyword evidence="3" id="KW-1185">Reference proteome</keyword>
<accession>A0A5M6J0T9</accession>
<dbReference type="EMBL" id="VWPK01000005">
    <property type="protein sequence ID" value="KAA5613687.1"/>
    <property type="molecule type" value="Genomic_DNA"/>
</dbReference>
<protein>
    <recommendedName>
        <fullName evidence="4">Lipoprotein</fullName>
    </recommendedName>
</protein>
<organism evidence="2 3">
    <name type="scientific">Rhodovastum atsumiense</name>
    <dbReference type="NCBI Taxonomy" id="504468"/>
    <lineage>
        <taxon>Bacteria</taxon>
        <taxon>Pseudomonadati</taxon>
        <taxon>Pseudomonadota</taxon>
        <taxon>Alphaproteobacteria</taxon>
        <taxon>Acetobacterales</taxon>
        <taxon>Acetobacteraceae</taxon>
        <taxon>Rhodovastum</taxon>
    </lineage>
</organism>